<evidence type="ECO:0000259" key="1">
    <source>
        <dbReference type="Pfam" id="PF01425"/>
    </source>
</evidence>
<dbReference type="SUPFAM" id="SSF75304">
    <property type="entry name" value="Amidase signature (AS) enzymes"/>
    <property type="match status" value="1"/>
</dbReference>
<comment type="caution">
    <text evidence="2">The sequence shown here is derived from an EMBL/GenBank/DDBJ whole genome shotgun (WGS) entry which is preliminary data.</text>
</comment>
<name>A0A3S3RGP9_9ACAR</name>
<dbReference type="Gene3D" id="3.90.1300.10">
    <property type="entry name" value="Amidase signature (AS) domain"/>
    <property type="match status" value="1"/>
</dbReference>
<keyword evidence="2" id="KW-0378">Hydrolase</keyword>
<organism evidence="2 3">
    <name type="scientific">Dinothrombium tinctorium</name>
    <dbReference type="NCBI Taxonomy" id="1965070"/>
    <lineage>
        <taxon>Eukaryota</taxon>
        <taxon>Metazoa</taxon>
        <taxon>Ecdysozoa</taxon>
        <taxon>Arthropoda</taxon>
        <taxon>Chelicerata</taxon>
        <taxon>Arachnida</taxon>
        <taxon>Acari</taxon>
        <taxon>Acariformes</taxon>
        <taxon>Trombidiformes</taxon>
        <taxon>Prostigmata</taxon>
        <taxon>Anystina</taxon>
        <taxon>Parasitengona</taxon>
        <taxon>Trombidioidea</taxon>
        <taxon>Trombidiidae</taxon>
        <taxon>Dinothrombium</taxon>
    </lineage>
</organism>
<proteinExistence type="predicted"/>
<feature type="domain" description="Amidase" evidence="1">
    <location>
        <begin position="4"/>
        <end position="85"/>
    </location>
</feature>
<dbReference type="InterPro" id="IPR023631">
    <property type="entry name" value="Amidase_dom"/>
</dbReference>
<evidence type="ECO:0000313" key="2">
    <source>
        <dbReference type="EMBL" id="RWR99629.1"/>
    </source>
</evidence>
<sequence length="133" mass="14593">MSSAGSIIGIGTDSAGSIRILSYFCGIFGHKVTLGVVPSEGIFPPYKSEAAPLFTAGPMCRYATDLKPMLKAMVGDQIYRLPKIDSLVDFSKIRIFYMHESGNPWNTPMCPENQAAILKVVSHFEKTTFRKKG</sequence>
<feature type="non-terminal residue" evidence="2">
    <location>
        <position position="133"/>
    </location>
</feature>
<reference evidence="2 3" key="1">
    <citation type="journal article" date="2018" name="Gigascience">
        <title>Genomes of trombidid mites reveal novel predicted allergens and laterally-transferred genes associated with secondary metabolism.</title>
        <authorList>
            <person name="Dong X."/>
            <person name="Chaisiri K."/>
            <person name="Xia D."/>
            <person name="Armstrong S.D."/>
            <person name="Fang Y."/>
            <person name="Donnelly M.J."/>
            <person name="Kadowaki T."/>
            <person name="McGarry J.W."/>
            <person name="Darby A.C."/>
            <person name="Makepeace B.L."/>
        </authorList>
    </citation>
    <scope>NUCLEOTIDE SEQUENCE [LARGE SCALE GENOMIC DNA]</scope>
    <source>
        <strain evidence="2">UoL-WK</strain>
    </source>
</reference>
<accession>A0A3S3RGP9</accession>
<dbReference type="GO" id="GO:0012505">
    <property type="term" value="C:endomembrane system"/>
    <property type="evidence" value="ECO:0007669"/>
    <property type="project" value="TreeGrafter"/>
</dbReference>
<dbReference type="GO" id="GO:0016787">
    <property type="term" value="F:hydrolase activity"/>
    <property type="evidence" value="ECO:0007669"/>
    <property type="project" value="UniProtKB-KW"/>
</dbReference>
<dbReference type="InterPro" id="IPR052739">
    <property type="entry name" value="FAAH2"/>
</dbReference>
<dbReference type="AlphaFoldDB" id="A0A3S3RGP9"/>
<protein>
    <submittedName>
        <fullName evidence="2">Fatty-acid amide hydrolase 2-like isoform X1</fullName>
    </submittedName>
</protein>
<gene>
    <name evidence="2" type="ORF">B4U79_01053</name>
</gene>
<dbReference type="PANTHER" id="PTHR43372">
    <property type="entry name" value="FATTY-ACID AMIDE HYDROLASE"/>
    <property type="match status" value="1"/>
</dbReference>
<dbReference type="EMBL" id="NCKU01014279">
    <property type="protein sequence ID" value="RWR99629.1"/>
    <property type="molecule type" value="Genomic_DNA"/>
</dbReference>
<dbReference type="InterPro" id="IPR036928">
    <property type="entry name" value="AS_sf"/>
</dbReference>
<dbReference type="Proteomes" id="UP000285301">
    <property type="component" value="Unassembled WGS sequence"/>
</dbReference>
<keyword evidence="3" id="KW-1185">Reference proteome</keyword>
<evidence type="ECO:0000313" key="3">
    <source>
        <dbReference type="Proteomes" id="UP000285301"/>
    </source>
</evidence>
<dbReference type="OrthoDB" id="6428749at2759"/>
<dbReference type="PANTHER" id="PTHR43372:SF4">
    <property type="entry name" value="FATTY-ACID AMIDE HYDROLASE 2"/>
    <property type="match status" value="1"/>
</dbReference>
<dbReference type="Pfam" id="PF01425">
    <property type="entry name" value="Amidase"/>
    <property type="match status" value="1"/>
</dbReference>
<dbReference type="STRING" id="1965070.A0A3S3RGP9"/>